<proteinExistence type="predicted"/>
<evidence type="ECO:0000313" key="2">
    <source>
        <dbReference type="Proteomes" id="UP000029981"/>
    </source>
</evidence>
<reference evidence="1 2" key="1">
    <citation type="journal article" date="2009" name="Nat. Genet.">
        <title>The genome of the cucumber, Cucumis sativus L.</title>
        <authorList>
            <person name="Huang S."/>
            <person name="Li R."/>
            <person name="Zhang Z."/>
            <person name="Li L."/>
            <person name="Gu X."/>
            <person name="Fan W."/>
            <person name="Lucas W.J."/>
            <person name="Wang X."/>
            <person name="Xie B."/>
            <person name="Ni P."/>
            <person name="Ren Y."/>
            <person name="Zhu H."/>
            <person name="Li J."/>
            <person name="Lin K."/>
            <person name="Jin W."/>
            <person name="Fei Z."/>
            <person name="Li G."/>
            <person name="Staub J."/>
            <person name="Kilian A."/>
            <person name="van der Vossen E.A."/>
            <person name="Wu Y."/>
            <person name="Guo J."/>
            <person name="He J."/>
            <person name="Jia Z."/>
            <person name="Ren Y."/>
            <person name="Tian G."/>
            <person name="Lu Y."/>
            <person name="Ruan J."/>
            <person name="Qian W."/>
            <person name="Wang M."/>
            <person name="Huang Q."/>
            <person name="Li B."/>
            <person name="Xuan Z."/>
            <person name="Cao J."/>
            <person name="Asan"/>
            <person name="Wu Z."/>
            <person name="Zhang J."/>
            <person name="Cai Q."/>
            <person name="Bai Y."/>
            <person name="Zhao B."/>
            <person name="Han Y."/>
            <person name="Li Y."/>
            <person name="Li X."/>
            <person name="Wang S."/>
            <person name="Shi Q."/>
            <person name="Liu S."/>
            <person name="Cho W.K."/>
            <person name="Kim J.Y."/>
            <person name="Xu Y."/>
            <person name="Heller-Uszynska K."/>
            <person name="Miao H."/>
            <person name="Cheng Z."/>
            <person name="Zhang S."/>
            <person name="Wu J."/>
            <person name="Yang Y."/>
            <person name="Kang H."/>
            <person name="Li M."/>
            <person name="Liang H."/>
            <person name="Ren X."/>
            <person name="Shi Z."/>
            <person name="Wen M."/>
            <person name="Jian M."/>
            <person name="Yang H."/>
            <person name="Zhang G."/>
            <person name="Yang Z."/>
            <person name="Chen R."/>
            <person name="Liu S."/>
            <person name="Li J."/>
            <person name="Ma L."/>
            <person name="Liu H."/>
            <person name="Zhou Y."/>
            <person name="Zhao J."/>
            <person name="Fang X."/>
            <person name="Li G."/>
            <person name="Fang L."/>
            <person name="Li Y."/>
            <person name="Liu D."/>
            <person name="Zheng H."/>
            <person name="Zhang Y."/>
            <person name="Qin N."/>
            <person name="Li Z."/>
            <person name="Yang G."/>
            <person name="Yang S."/>
            <person name="Bolund L."/>
            <person name="Kristiansen K."/>
            <person name="Zheng H."/>
            <person name="Li S."/>
            <person name="Zhang X."/>
            <person name="Yang H."/>
            <person name="Wang J."/>
            <person name="Sun R."/>
            <person name="Zhang B."/>
            <person name="Jiang S."/>
            <person name="Wang J."/>
            <person name="Du Y."/>
            <person name="Li S."/>
        </authorList>
    </citation>
    <scope>NUCLEOTIDE SEQUENCE [LARGE SCALE GENOMIC DNA]</scope>
    <source>
        <strain evidence="2">cv. 9930</strain>
    </source>
</reference>
<keyword evidence="2" id="KW-1185">Reference proteome</keyword>
<dbReference type="Proteomes" id="UP000029981">
    <property type="component" value="Chromosome 1"/>
</dbReference>
<name>A0A0A0M102_CUCSA</name>
<dbReference type="AlphaFoldDB" id="A0A0A0M102"/>
<organism evidence="1 2">
    <name type="scientific">Cucumis sativus</name>
    <name type="common">Cucumber</name>
    <dbReference type="NCBI Taxonomy" id="3659"/>
    <lineage>
        <taxon>Eukaryota</taxon>
        <taxon>Viridiplantae</taxon>
        <taxon>Streptophyta</taxon>
        <taxon>Embryophyta</taxon>
        <taxon>Tracheophyta</taxon>
        <taxon>Spermatophyta</taxon>
        <taxon>Magnoliopsida</taxon>
        <taxon>eudicotyledons</taxon>
        <taxon>Gunneridae</taxon>
        <taxon>Pentapetalae</taxon>
        <taxon>rosids</taxon>
        <taxon>fabids</taxon>
        <taxon>Cucurbitales</taxon>
        <taxon>Cucurbitaceae</taxon>
        <taxon>Benincaseae</taxon>
        <taxon>Cucumis</taxon>
    </lineage>
</organism>
<reference evidence="1 2" key="2">
    <citation type="journal article" date="2009" name="PLoS ONE">
        <title>An integrated genetic and cytogenetic map of the cucumber genome.</title>
        <authorList>
            <person name="Ren Y."/>
            <person name="Zhang Z."/>
            <person name="Liu J."/>
            <person name="Staub J.E."/>
            <person name="Han Y."/>
            <person name="Cheng Z."/>
            <person name="Li X."/>
            <person name="Lu J."/>
            <person name="Miao H."/>
            <person name="Kang H."/>
            <person name="Xie B."/>
            <person name="Gu X."/>
            <person name="Wang X."/>
            <person name="Du Y."/>
            <person name="Jin W."/>
            <person name="Huang S."/>
        </authorList>
    </citation>
    <scope>NUCLEOTIDE SEQUENCE [LARGE SCALE GENOMIC DNA]</scope>
    <source>
        <strain evidence="2">cv. 9930</strain>
    </source>
</reference>
<dbReference type="EMBL" id="CM002922">
    <property type="protein sequence ID" value="KGN65871.1"/>
    <property type="molecule type" value="Genomic_DNA"/>
</dbReference>
<sequence>MANNNTTTLTPSSQPSTPLTRFSAIAPPRFSCASRPHIQITLYTIYEEETEVKICQAPSSSFSSALSCFRPLRSVKCS</sequence>
<gene>
    <name evidence="1" type="ORF">Csa_1G534770</name>
</gene>
<accession>A0A0A0M102</accession>
<evidence type="ECO:0000313" key="1">
    <source>
        <dbReference type="EMBL" id="KGN65871.1"/>
    </source>
</evidence>
<reference evidence="1 2" key="4">
    <citation type="journal article" date="2011" name="BMC Genomics">
        <title>RNA-Seq improves annotation of protein-coding genes in the cucumber genome.</title>
        <authorList>
            <person name="Li Z."/>
            <person name="Zhang Z."/>
            <person name="Yan P."/>
            <person name="Huang S."/>
            <person name="Fei Z."/>
            <person name="Lin K."/>
        </authorList>
    </citation>
    <scope>NUCLEOTIDE SEQUENCE [LARGE SCALE GENOMIC DNA]</scope>
    <source>
        <strain evidence="2">cv. 9930</strain>
    </source>
</reference>
<dbReference type="Gramene" id="KGN65871">
    <property type="protein sequence ID" value="KGN65871"/>
    <property type="gene ID" value="Csa_1G534770"/>
</dbReference>
<protein>
    <submittedName>
        <fullName evidence="1">Uncharacterized protein</fullName>
    </submittedName>
</protein>
<reference evidence="1 2" key="3">
    <citation type="journal article" date="2010" name="BMC Genomics">
        <title>Transcriptome sequencing and comparative analysis of cucumber flowers with different sex types.</title>
        <authorList>
            <person name="Guo S."/>
            <person name="Zheng Y."/>
            <person name="Joung J.G."/>
            <person name="Liu S."/>
            <person name="Zhang Z."/>
            <person name="Crasta O.R."/>
            <person name="Sobral B.W."/>
            <person name="Xu Y."/>
            <person name="Huang S."/>
            <person name="Fei Z."/>
        </authorList>
    </citation>
    <scope>NUCLEOTIDE SEQUENCE [LARGE SCALE GENOMIC DNA]</scope>
    <source>
        <strain evidence="2">cv. 9930</strain>
    </source>
</reference>